<dbReference type="PROSITE" id="PS51257">
    <property type="entry name" value="PROKAR_LIPOPROTEIN"/>
    <property type="match status" value="1"/>
</dbReference>
<dbReference type="EMBL" id="JAPDOB010000001">
    <property type="protein sequence ID" value="MCW3796481.1"/>
    <property type="molecule type" value="Genomic_DNA"/>
</dbReference>
<organism evidence="3 4">
    <name type="scientific">Sphingomonas arvum</name>
    <dbReference type="NCBI Taxonomy" id="2992113"/>
    <lineage>
        <taxon>Bacteria</taxon>
        <taxon>Pseudomonadati</taxon>
        <taxon>Pseudomonadota</taxon>
        <taxon>Alphaproteobacteria</taxon>
        <taxon>Sphingomonadales</taxon>
        <taxon>Sphingomonadaceae</taxon>
        <taxon>Sphingomonas</taxon>
    </lineage>
</organism>
<dbReference type="RefSeq" id="WP_264880267.1">
    <property type="nucleotide sequence ID" value="NZ_JAPDOB010000001.1"/>
</dbReference>
<sequence>MTRFFGAGGASVIAAACILAIGSASPAAAQVATMAATPTISSLPATQATTIATPATSVSVTLPSARAAILSTTPRPVSGATTAPAGAVAVRPAVTHAGLWPLVWANMTGAALDEEANCVATAVYFEARGEPFDGQLAVAEVVMNRAASGKYPTSYCGVVKQPWQFSFVRGGQFPRINTQSASWSYAQAIARIAKQRLADALPDDVLWYHADYVAPGWGRRLSKVEKIGAHIFYRA</sequence>
<proteinExistence type="predicted"/>
<dbReference type="Gene3D" id="1.10.10.2520">
    <property type="entry name" value="Cell wall hydrolase SleB, domain 1"/>
    <property type="match status" value="1"/>
</dbReference>
<keyword evidence="4" id="KW-1185">Reference proteome</keyword>
<gene>
    <name evidence="3" type="ORF">OMW55_01475</name>
</gene>
<dbReference type="Pfam" id="PF07486">
    <property type="entry name" value="Hydrolase_2"/>
    <property type="match status" value="1"/>
</dbReference>
<name>A0ABT3JCG3_9SPHN</name>
<evidence type="ECO:0000256" key="1">
    <source>
        <dbReference type="SAM" id="SignalP"/>
    </source>
</evidence>
<feature type="chain" id="PRO_5047372389" evidence="1">
    <location>
        <begin position="30"/>
        <end position="235"/>
    </location>
</feature>
<feature type="domain" description="Cell wall hydrolase SleB" evidence="2">
    <location>
        <begin position="129"/>
        <end position="233"/>
    </location>
</feature>
<dbReference type="Proteomes" id="UP001526246">
    <property type="component" value="Unassembled WGS sequence"/>
</dbReference>
<dbReference type="GO" id="GO:0016787">
    <property type="term" value="F:hydrolase activity"/>
    <property type="evidence" value="ECO:0007669"/>
    <property type="project" value="UniProtKB-KW"/>
</dbReference>
<evidence type="ECO:0000259" key="2">
    <source>
        <dbReference type="Pfam" id="PF07486"/>
    </source>
</evidence>
<comment type="caution">
    <text evidence="3">The sequence shown here is derived from an EMBL/GenBank/DDBJ whole genome shotgun (WGS) entry which is preliminary data.</text>
</comment>
<keyword evidence="1" id="KW-0732">Signal</keyword>
<evidence type="ECO:0000313" key="3">
    <source>
        <dbReference type="EMBL" id="MCW3796481.1"/>
    </source>
</evidence>
<protein>
    <submittedName>
        <fullName evidence="3">Cell wall hydrolase</fullName>
    </submittedName>
</protein>
<evidence type="ECO:0000313" key="4">
    <source>
        <dbReference type="Proteomes" id="UP001526246"/>
    </source>
</evidence>
<accession>A0ABT3JCG3</accession>
<feature type="signal peptide" evidence="1">
    <location>
        <begin position="1"/>
        <end position="29"/>
    </location>
</feature>
<dbReference type="InterPro" id="IPR042047">
    <property type="entry name" value="SleB_dom1"/>
</dbReference>
<keyword evidence="3" id="KW-0378">Hydrolase</keyword>
<reference evidence="3 4" key="1">
    <citation type="submission" date="2022-10" db="EMBL/GenBank/DDBJ databases">
        <title>Sphingomonas sp.</title>
        <authorList>
            <person name="Jin C."/>
        </authorList>
    </citation>
    <scope>NUCLEOTIDE SEQUENCE [LARGE SCALE GENOMIC DNA]</scope>
    <source>
        <strain evidence="3 4">BN140010</strain>
    </source>
</reference>
<dbReference type="InterPro" id="IPR011105">
    <property type="entry name" value="Cell_wall_hydrolase_SleB"/>
</dbReference>